<evidence type="ECO:0000256" key="1">
    <source>
        <dbReference type="ARBA" id="ARBA00004275"/>
    </source>
</evidence>
<reference evidence="8" key="1">
    <citation type="submission" date="2020-01" db="EMBL/GenBank/DDBJ databases">
        <authorList>
            <person name="Feng Z.H.Z."/>
        </authorList>
    </citation>
    <scope>NUCLEOTIDE SEQUENCE</scope>
    <source>
        <strain evidence="8">CBS107.38</strain>
    </source>
</reference>
<organism evidence="8 9">
    <name type="scientific">Alternaria burnsii</name>
    <dbReference type="NCBI Taxonomy" id="1187904"/>
    <lineage>
        <taxon>Eukaryota</taxon>
        <taxon>Fungi</taxon>
        <taxon>Dikarya</taxon>
        <taxon>Ascomycota</taxon>
        <taxon>Pezizomycotina</taxon>
        <taxon>Dothideomycetes</taxon>
        <taxon>Pleosporomycetidae</taxon>
        <taxon>Pleosporales</taxon>
        <taxon>Pleosporineae</taxon>
        <taxon>Pleosporaceae</taxon>
        <taxon>Alternaria</taxon>
        <taxon>Alternaria sect. Alternaria</taxon>
    </lineage>
</organism>
<keyword evidence="9" id="KW-1185">Reference proteome</keyword>
<dbReference type="AlphaFoldDB" id="A0A8H7B973"/>
<dbReference type="InterPro" id="IPR002589">
    <property type="entry name" value="Macro_dom"/>
</dbReference>
<dbReference type="CDD" id="cd02908">
    <property type="entry name" value="Macro_OAADPr_deacetylase"/>
    <property type="match status" value="1"/>
</dbReference>
<feature type="domain" description="Macro" evidence="7">
    <location>
        <begin position="574"/>
        <end position="757"/>
    </location>
</feature>
<dbReference type="Proteomes" id="UP000596902">
    <property type="component" value="Unassembled WGS sequence"/>
</dbReference>
<evidence type="ECO:0000313" key="9">
    <source>
        <dbReference type="Proteomes" id="UP000596902"/>
    </source>
</evidence>
<protein>
    <recommendedName>
        <fullName evidence="7">Macro domain-containing protein</fullName>
    </recommendedName>
</protein>
<accession>A0A8H7B973</accession>
<comment type="pathway">
    <text evidence="2">Mycotoxin biosynthesis.</text>
</comment>
<dbReference type="Pfam" id="PF01661">
    <property type="entry name" value="Macro"/>
    <property type="match status" value="1"/>
</dbReference>
<name>A0A8H7B973_9PLEO</name>
<dbReference type="GO" id="GO:0005777">
    <property type="term" value="C:peroxisome"/>
    <property type="evidence" value="ECO:0007669"/>
    <property type="project" value="UniProtKB-SubCell"/>
</dbReference>
<comment type="similarity">
    <text evidence="3">Belongs to the AB hydrolase superfamily. AKT2 hydrolase family.</text>
</comment>
<keyword evidence="5" id="KW-0576">Peroxisome</keyword>
<dbReference type="PROSITE" id="PS51154">
    <property type="entry name" value="MACRO"/>
    <property type="match status" value="1"/>
</dbReference>
<dbReference type="Pfam" id="PF08386">
    <property type="entry name" value="Abhydrolase_4"/>
    <property type="match status" value="1"/>
</dbReference>
<dbReference type="SUPFAM" id="SSF53474">
    <property type="entry name" value="alpha/beta-Hydrolases"/>
    <property type="match status" value="1"/>
</dbReference>
<evidence type="ECO:0000256" key="2">
    <source>
        <dbReference type="ARBA" id="ARBA00004685"/>
    </source>
</evidence>
<feature type="region of interest" description="Disordered" evidence="6">
    <location>
        <begin position="760"/>
        <end position="829"/>
    </location>
</feature>
<keyword evidence="4" id="KW-0843">Virulence</keyword>
<evidence type="ECO:0000256" key="6">
    <source>
        <dbReference type="SAM" id="MobiDB-lite"/>
    </source>
</evidence>
<dbReference type="PANTHER" id="PTHR11106">
    <property type="entry name" value="GANGLIOSIDE INDUCED DIFFERENTIATION ASSOCIATED PROTEIN 2-RELATED"/>
    <property type="match status" value="1"/>
</dbReference>
<dbReference type="RefSeq" id="XP_038789033.1">
    <property type="nucleotide sequence ID" value="XM_038927755.1"/>
</dbReference>
<dbReference type="Gene3D" id="3.40.50.1820">
    <property type="entry name" value="alpha/beta hydrolase"/>
    <property type="match status" value="1"/>
</dbReference>
<dbReference type="InterPro" id="IPR000073">
    <property type="entry name" value="AB_hydrolase_1"/>
</dbReference>
<dbReference type="GeneID" id="62200933"/>
<evidence type="ECO:0000313" key="8">
    <source>
        <dbReference type="EMBL" id="KAF7678960.1"/>
    </source>
</evidence>
<dbReference type="InterPro" id="IPR029058">
    <property type="entry name" value="AB_hydrolase_fold"/>
</dbReference>
<dbReference type="Pfam" id="PF00561">
    <property type="entry name" value="Abhydrolase_1"/>
    <property type="match status" value="1"/>
</dbReference>
<dbReference type="SMART" id="SM00506">
    <property type="entry name" value="A1pp"/>
    <property type="match status" value="1"/>
</dbReference>
<reference evidence="8" key="2">
    <citation type="submission" date="2020-08" db="EMBL/GenBank/DDBJ databases">
        <title>Draft Genome Sequence of Cumin Blight Pathogen Alternaria burnsii.</title>
        <authorList>
            <person name="Feng Z."/>
        </authorList>
    </citation>
    <scope>NUCLEOTIDE SEQUENCE</scope>
    <source>
        <strain evidence="8">CBS107.38</strain>
    </source>
</reference>
<evidence type="ECO:0000256" key="5">
    <source>
        <dbReference type="ARBA" id="ARBA00023140"/>
    </source>
</evidence>
<dbReference type="Gene3D" id="3.40.220.10">
    <property type="entry name" value="Leucine Aminopeptidase, subunit E, domain 1"/>
    <property type="match status" value="1"/>
</dbReference>
<dbReference type="InterPro" id="IPR013595">
    <property type="entry name" value="Pept_S33_TAP-like_C"/>
</dbReference>
<feature type="compositionally biased region" description="Basic and acidic residues" evidence="6">
    <location>
        <begin position="814"/>
        <end position="829"/>
    </location>
</feature>
<comment type="subcellular location">
    <subcellularLocation>
        <location evidence="1">Peroxisome</location>
    </subcellularLocation>
</comment>
<dbReference type="SUPFAM" id="SSF52949">
    <property type="entry name" value="Macro domain-like"/>
    <property type="match status" value="1"/>
</dbReference>
<gene>
    <name evidence="8" type="ORF">GT037_002708</name>
</gene>
<evidence type="ECO:0000256" key="3">
    <source>
        <dbReference type="ARBA" id="ARBA00005668"/>
    </source>
</evidence>
<dbReference type="PANTHER" id="PTHR11106:SF27">
    <property type="entry name" value="MACRO DOMAIN-CONTAINING PROTEIN"/>
    <property type="match status" value="1"/>
</dbReference>
<comment type="caution">
    <text evidence="8">The sequence shown here is derived from an EMBL/GenBank/DDBJ whole genome shotgun (WGS) entry which is preliminary data.</text>
</comment>
<evidence type="ECO:0000259" key="7">
    <source>
        <dbReference type="PROSITE" id="PS51154"/>
    </source>
</evidence>
<evidence type="ECO:0000256" key="4">
    <source>
        <dbReference type="ARBA" id="ARBA00023026"/>
    </source>
</evidence>
<dbReference type="InterPro" id="IPR043472">
    <property type="entry name" value="Macro_dom-like"/>
</dbReference>
<sequence>MRSYIHNVKTVIAVVGLAHSFFVAAVPNDSMIYSFSELTASSVLAWTSCYENFTCALLEVPLDYAVPSLGTLNVAIIKKPGPTHDAQEVLVNPGGPGGSSVAMVLSDHAAIEAKIGTNYSLVGIDPRGVNNSEPTSDCFVGYPFQTRNAFLSDALGLADVTSEAVLKRQHQSALAYGKWCTGMYSVNGTARYANTVATAQDMLRYIELRAQDRGQPSQDARLWYYGISYGSILGATYASLYPSRIGRMIIDGVLDLEDYYDGGWEAAIDDTDKAVSYFFKYCFEAGPALCLFHQNATSWQQLEKRYHSLLSDLMSSPIGLGDPTSNTSILFAQTQGVLLSPYVLTWTDIVSQMFASVYLISPIYVYVMDLVLVALQTQDVESLAAITEKSQISTFRPQYDDRMARTLVSCVDTDGRSDKYSDFGEYKKFVNYMYNRSNSGGLSVAAINGPICSRLDVRPPVSQKFDGIPRVNGTSAPILFVSSIADPITPLSSAKKMHGLFPGSGLLTFNNSGFLQLGQLDADWQLQHTAHFQNVTCVSDPSPNMADTLSLDEMPTLTLLYKLKKIEPRDDHDTSKLEASDALNNKISVIRQDITTLAVDAIVNAANTSLLGGGGVDGAIHRAAGRGLLDECKTLDGCETGSAKVTDGYELPSNKVIHAVGPIYWKEGAARSAELLSGCYRASLDLAVANGCRSIAFAALSTGVYGYPSGEASLVALETVRKFLDDEAKADKLDRVIFCNFLQKDEDAYFKNIPNFFPPIASDSKTQEEQSTEPSELASQLPDAPTAEPQDTEDVQQPSSKKQKTSDTDDDFVVVEKEHVHDDKSKPEL</sequence>
<dbReference type="EMBL" id="JAAABM010000003">
    <property type="protein sequence ID" value="KAF7678960.1"/>
    <property type="molecule type" value="Genomic_DNA"/>
</dbReference>
<proteinExistence type="inferred from homology"/>